<dbReference type="RefSeq" id="WP_012021738.1">
    <property type="nucleotide sequence ID" value="NZ_AP019770.1"/>
</dbReference>
<evidence type="ECO:0008006" key="3">
    <source>
        <dbReference type="Google" id="ProtNLM"/>
    </source>
</evidence>
<dbReference type="Gene3D" id="1.20.120.330">
    <property type="entry name" value="Nucleotidyltransferases domain 2"/>
    <property type="match status" value="1"/>
</dbReference>
<evidence type="ECO:0000313" key="2">
    <source>
        <dbReference type="Proteomes" id="UP000029084"/>
    </source>
</evidence>
<evidence type="ECO:0000313" key="1">
    <source>
        <dbReference type="EMBL" id="AIM27935.1"/>
    </source>
</evidence>
<organism evidence="1 2">
    <name type="scientific">Metallosphaera sedula</name>
    <dbReference type="NCBI Taxonomy" id="43687"/>
    <lineage>
        <taxon>Archaea</taxon>
        <taxon>Thermoproteota</taxon>
        <taxon>Thermoprotei</taxon>
        <taxon>Sulfolobales</taxon>
        <taxon>Sulfolobaceae</taxon>
        <taxon>Metallosphaera</taxon>
    </lineage>
</organism>
<name>A0A088E9C9_9CREN</name>
<protein>
    <recommendedName>
        <fullName evidence="3">HEPN domain-containing protein</fullName>
    </recommendedName>
</protein>
<dbReference type="AlphaFoldDB" id="A0A088E9C9"/>
<proteinExistence type="predicted"/>
<dbReference type="Proteomes" id="UP000029084">
    <property type="component" value="Chromosome"/>
</dbReference>
<dbReference type="EMBL" id="CP008822">
    <property type="protein sequence ID" value="AIM27935.1"/>
    <property type="molecule type" value="Genomic_DNA"/>
</dbReference>
<sequence length="101" mass="11689">MKLKSISKRVALTKLSALYFSVRRELESILEAMNLEVPRRDDKLANVLKHMGFSSEAEDLLHLYTLRKKADYDERSVTEEESREALVIATRLLDALRKVKP</sequence>
<gene>
    <name evidence="1" type="ORF">HA72_1796</name>
</gene>
<dbReference type="GeneID" id="97613084"/>
<reference evidence="1 2" key="1">
    <citation type="journal article" date="2014" name="J. Bacteriol.">
        <title>Role of an Archaeal PitA Transporter in the Copper and Arsenic Resistance of Metallosphaera sedula, an Extreme Thermoacidophile.</title>
        <authorList>
            <person name="McCarthy S."/>
            <person name="Ai C."/>
            <person name="Wheaton G."/>
            <person name="Tevatia R."/>
            <person name="Eckrich V."/>
            <person name="Kelly R."/>
            <person name="Blum P."/>
        </authorList>
    </citation>
    <scope>NUCLEOTIDE SEQUENCE [LARGE SCALE GENOMIC DNA]</scope>
    <source>
        <strain evidence="1 2">CuR1</strain>
    </source>
</reference>
<accession>A0A088E9C9</accession>